<sequence length="180" mass="20444">MKELGQFGGMGKVVECDESVFGHTKYGKGQPNSTGHTWVLGCVERGGNVRSQIVPSRGKSVIHPILKRWILPDTTLITDEWKGYNDIVFKRLTICHITSYSRYDDNEHLIVNTNSIEGYWSQVKSLIKLANGISIGKANDTKTAHDTLLQSYLDEASFRYNNRDALIENFYTALRKRYVL</sequence>
<gene>
    <name evidence="2" type="ORF">BOKJ2_LOCUS2258</name>
</gene>
<dbReference type="NCBIfam" id="NF033547">
    <property type="entry name" value="transpos_IS1595"/>
    <property type="match status" value="1"/>
</dbReference>
<keyword evidence="3" id="KW-1185">Reference proteome</keyword>
<evidence type="ECO:0000313" key="2">
    <source>
        <dbReference type="EMBL" id="CAD5207574.1"/>
    </source>
</evidence>
<organism evidence="2 3">
    <name type="scientific">Bursaphelenchus okinawaensis</name>
    <dbReference type="NCBI Taxonomy" id="465554"/>
    <lineage>
        <taxon>Eukaryota</taxon>
        <taxon>Metazoa</taxon>
        <taxon>Ecdysozoa</taxon>
        <taxon>Nematoda</taxon>
        <taxon>Chromadorea</taxon>
        <taxon>Rhabditida</taxon>
        <taxon>Tylenchina</taxon>
        <taxon>Tylenchomorpha</taxon>
        <taxon>Aphelenchoidea</taxon>
        <taxon>Aphelenchoididae</taxon>
        <taxon>Bursaphelenchus</taxon>
    </lineage>
</organism>
<comment type="caution">
    <text evidence="2">The sequence shown here is derived from an EMBL/GenBank/DDBJ whole genome shotgun (WGS) entry which is preliminary data.</text>
</comment>
<dbReference type="InterPro" id="IPR024445">
    <property type="entry name" value="Tnp_ISXO2-like"/>
</dbReference>
<accession>A0A811JVQ3</accession>
<proteinExistence type="predicted"/>
<dbReference type="AlphaFoldDB" id="A0A811JVQ3"/>
<dbReference type="Proteomes" id="UP000783686">
    <property type="component" value="Unassembled WGS sequence"/>
</dbReference>
<dbReference type="InterPro" id="IPR053164">
    <property type="entry name" value="IS1016-like_transposase"/>
</dbReference>
<dbReference type="EMBL" id="CAJFCW020000001">
    <property type="protein sequence ID" value="CAG9086182.1"/>
    <property type="molecule type" value="Genomic_DNA"/>
</dbReference>
<dbReference type="Proteomes" id="UP000614601">
    <property type="component" value="Unassembled WGS sequence"/>
</dbReference>
<name>A0A811JVQ3_9BILA</name>
<feature type="domain" description="ISXO2-like transposase" evidence="1">
    <location>
        <begin position="6"/>
        <end position="161"/>
    </location>
</feature>
<dbReference type="Pfam" id="PF12762">
    <property type="entry name" value="DDE_Tnp_IS1595"/>
    <property type="match status" value="1"/>
</dbReference>
<evidence type="ECO:0000313" key="3">
    <source>
        <dbReference type="Proteomes" id="UP000614601"/>
    </source>
</evidence>
<dbReference type="EMBL" id="CAJFDH010000001">
    <property type="protein sequence ID" value="CAD5207574.1"/>
    <property type="molecule type" value="Genomic_DNA"/>
</dbReference>
<dbReference type="PANTHER" id="PTHR47163">
    <property type="entry name" value="DDE_TNP_IS1595 DOMAIN-CONTAINING PROTEIN"/>
    <property type="match status" value="1"/>
</dbReference>
<dbReference type="PANTHER" id="PTHR47163:SF2">
    <property type="entry name" value="SI:DKEY-17M8.2"/>
    <property type="match status" value="1"/>
</dbReference>
<reference evidence="2" key="1">
    <citation type="submission" date="2020-09" db="EMBL/GenBank/DDBJ databases">
        <authorList>
            <person name="Kikuchi T."/>
        </authorList>
    </citation>
    <scope>NUCLEOTIDE SEQUENCE</scope>
    <source>
        <strain evidence="2">SH1</strain>
    </source>
</reference>
<dbReference type="SMART" id="SM01126">
    <property type="entry name" value="DDE_Tnp_IS1595"/>
    <property type="match status" value="1"/>
</dbReference>
<protein>
    <recommendedName>
        <fullName evidence="1">ISXO2-like transposase domain-containing protein</fullName>
    </recommendedName>
</protein>
<dbReference type="OrthoDB" id="5809873at2759"/>
<evidence type="ECO:0000259" key="1">
    <source>
        <dbReference type="SMART" id="SM01126"/>
    </source>
</evidence>